<dbReference type="InterPro" id="IPR000515">
    <property type="entry name" value="MetI-like"/>
</dbReference>
<organism evidence="9 10">
    <name type="scientific">Cohnella silvisoli</name>
    <dbReference type="NCBI Taxonomy" id="2873699"/>
    <lineage>
        <taxon>Bacteria</taxon>
        <taxon>Bacillati</taxon>
        <taxon>Bacillota</taxon>
        <taxon>Bacilli</taxon>
        <taxon>Bacillales</taxon>
        <taxon>Paenibacillaceae</taxon>
        <taxon>Cohnella</taxon>
    </lineage>
</organism>
<dbReference type="EMBL" id="JASKHM010000001">
    <property type="protein sequence ID" value="MEQ4481051.1"/>
    <property type="molecule type" value="Genomic_DNA"/>
</dbReference>
<comment type="subcellular location">
    <subcellularLocation>
        <location evidence="1 7">Cell membrane</location>
        <topology evidence="1 7">Multi-pass membrane protein</topology>
    </subcellularLocation>
</comment>
<comment type="caution">
    <text evidence="9">The sequence shown here is derived from an EMBL/GenBank/DDBJ whole genome shotgun (WGS) entry which is preliminary data.</text>
</comment>
<evidence type="ECO:0000313" key="9">
    <source>
        <dbReference type="EMBL" id="MEQ4481051.1"/>
    </source>
</evidence>
<dbReference type="Pfam" id="PF00528">
    <property type="entry name" value="BPD_transp_1"/>
    <property type="match status" value="1"/>
</dbReference>
<keyword evidence="5 7" id="KW-1133">Transmembrane helix</keyword>
<evidence type="ECO:0000313" key="10">
    <source>
        <dbReference type="Proteomes" id="UP001493487"/>
    </source>
</evidence>
<evidence type="ECO:0000256" key="1">
    <source>
        <dbReference type="ARBA" id="ARBA00004651"/>
    </source>
</evidence>
<gene>
    <name evidence="9" type="ORF">QJS35_01440</name>
</gene>
<accession>A0ABV1KLT2</accession>
<dbReference type="Proteomes" id="UP001493487">
    <property type="component" value="Unassembled WGS sequence"/>
</dbReference>
<evidence type="ECO:0000256" key="7">
    <source>
        <dbReference type="RuleBase" id="RU363032"/>
    </source>
</evidence>
<comment type="similarity">
    <text evidence="7">Belongs to the binding-protein-dependent transport system permease family.</text>
</comment>
<feature type="domain" description="ABC transmembrane type-1" evidence="8">
    <location>
        <begin position="74"/>
        <end position="267"/>
    </location>
</feature>
<feature type="transmembrane region" description="Helical" evidence="7">
    <location>
        <begin position="12"/>
        <end position="34"/>
    </location>
</feature>
<evidence type="ECO:0000256" key="4">
    <source>
        <dbReference type="ARBA" id="ARBA00022692"/>
    </source>
</evidence>
<reference evidence="9 10" key="1">
    <citation type="journal article" date="2023" name="Genome Announc.">
        <title>Pan-Genome Analyses of the Genus Cohnella and Proposal of the Novel Species Cohnella silvisoli sp. nov., Isolated from Forest Soil.</title>
        <authorList>
            <person name="Wang C."/>
            <person name="Mao L."/>
            <person name="Bao G."/>
            <person name="Zhu H."/>
        </authorList>
    </citation>
    <scope>NUCLEOTIDE SEQUENCE [LARGE SCALE GENOMIC DNA]</scope>
    <source>
        <strain evidence="9 10">NL03-T5-1</strain>
    </source>
</reference>
<keyword evidence="6 7" id="KW-0472">Membrane</keyword>
<evidence type="ECO:0000256" key="2">
    <source>
        <dbReference type="ARBA" id="ARBA00022448"/>
    </source>
</evidence>
<keyword evidence="3" id="KW-1003">Cell membrane</keyword>
<dbReference type="Gene3D" id="1.10.3720.10">
    <property type="entry name" value="MetI-like"/>
    <property type="match status" value="1"/>
</dbReference>
<feature type="transmembrane region" description="Helical" evidence="7">
    <location>
        <begin position="246"/>
        <end position="267"/>
    </location>
</feature>
<evidence type="ECO:0000256" key="5">
    <source>
        <dbReference type="ARBA" id="ARBA00022989"/>
    </source>
</evidence>
<dbReference type="CDD" id="cd06261">
    <property type="entry name" value="TM_PBP2"/>
    <property type="match status" value="1"/>
</dbReference>
<dbReference type="InterPro" id="IPR035906">
    <property type="entry name" value="MetI-like_sf"/>
</dbReference>
<dbReference type="RefSeq" id="WP_232182563.1">
    <property type="nucleotide sequence ID" value="NZ_JAIOAP010000001.1"/>
</dbReference>
<feature type="transmembrane region" description="Helical" evidence="7">
    <location>
        <begin position="111"/>
        <end position="136"/>
    </location>
</feature>
<sequence length="282" mass="31485">MKRNGGHPLARALSVTFLVFWAFMVVYPMVWTLFGSLKDNQQFFMGKPWNLPKLPLLWSNFSYTWDKYHFGAYFLNSVIVTLGSMALALILAASSAYVLARYSFKGSGVVYYFYIASLMIPGILALIPTFFLLFKLHLNNTFIGLITVYAIGAVPFGIFMLIGFFKALPRELEEAAVIDGASHFGTFFKIMLPLAKPGLLTFSIINLLGMWNEYAFALVLVNDPAKYTLPVGIAVMQAEMQYRTEWGALFAGLLMSIVPVLILYILFQNRITEGVTAGAVKA</sequence>
<evidence type="ECO:0000256" key="6">
    <source>
        <dbReference type="ARBA" id="ARBA00023136"/>
    </source>
</evidence>
<evidence type="ECO:0000259" key="8">
    <source>
        <dbReference type="PROSITE" id="PS50928"/>
    </source>
</evidence>
<feature type="transmembrane region" description="Helical" evidence="7">
    <location>
        <begin position="199"/>
        <end position="221"/>
    </location>
</feature>
<keyword evidence="4 7" id="KW-0812">Transmembrane</keyword>
<dbReference type="PROSITE" id="PS50928">
    <property type="entry name" value="ABC_TM1"/>
    <property type="match status" value="1"/>
</dbReference>
<keyword evidence="10" id="KW-1185">Reference proteome</keyword>
<evidence type="ECO:0000256" key="3">
    <source>
        <dbReference type="ARBA" id="ARBA00022475"/>
    </source>
</evidence>
<dbReference type="SUPFAM" id="SSF161098">
    <property type="entry name" value="MetI-like"/>
    <property type="match status" value="1"/>
</dbReference>
<feature type="transmembrane region" description="Helical" evidence="7">
    <location>
        <begin position="73"/>
        <end position="99"/>
    </location>
</feature>
<feature type="transmembrane region" description="Helical" evidence="7">
    <location>
        <begin position="142"/>
        <end position="165"/>
    </location>
</feature>
<protein>
    <submittedName>
        <fullName evidence="9">Carbohydrate ABC transporter permease</fullName>
    </submittedName>
</protein>
<proteinExistence type="inferred from homology"/>
<keyword evidence="2 7" id="KW-0813">Transport</keyword>
<name>A0ABV1KLT2_9BACL</name>
<dbReference type="PANTHER" id="PTHR43744">
    <property type="entry name" value="ABC TRANSPORTER PERMEASE PROTEIN MG189-RELATED-RELATED"/>
    <property type="match status" value="1"/>
</dbReference>
<dbReference type="PANTHER" id="PTHR43744:SF12">
    <property type="entry name" value="ABC TRANSPORTER PERMEASE PROTEIN MG189-RELATED"/>
    <property type="match status" value="1"/>
</dbReference>